<dbReference type="InterPro" id="IPR003594">
    <property type="entry name" value="HATPase_dom"/>
</dbReference>
<dbReference type="PANTHER" id="PTHR35526:SF9">
    <property type="entry name" value="SERINE-PROTEIN KINASE RSBW"/>
    <property type="match status" value="1"/>
</dbReference>
<dbReference type="InterPro" id="IPR036890">
    <property type="entry name" value="HATPase_C_sf"/>
</dbReference>
<dbReference type="Pfam" id="PF13581">
    <property type="entry name" value="HATPase_c_2"/>
    <property type="match status" value="1"/>
</dbReference>
<comment type="function">
    <text evidence="6">Negative regulator of sigma-B activity. Phosphorylates and inactivates its specific antagonist protein, RsbV. Upon phosphorylation of RsbV, RsbW is released and binds to sigma-B, thereby blocking its ability to form an RNA polymerase holoenzyme (E-sigma-B).</text>
</comment>
<evidence type="ECO:0000256" key="4">
    <source>
        <dbReference type="ARBA" id="ARBA00022777"/>
    </source>
</evidence>
<keyword evidence="5 6" id="KW-0067">ATP-binding</keyword>
<evidence type="ECO:0000256" key="6">
    <source>
        <dbReference type="HAMAP-Rule" id="MF_00638"/>
    </source>
</evidence>
<dbReference type="RefSeq" id="WP_306975522.1">
    <property type="nucleotide sequence ID" value="NZ_JAUSTQ010000004.1"/>
</dbReference>
<organism evidence="8 9">
    <name type="scientific">Alkalibacillus salilacus</name>
    <dbReference type="NCBI Taxonomy" id="284582"/>
    <lineage>
        <taxon>Bacteria</taxon>
        <taxon>Bacillati</taxon>
        <taxon>Bacillota</taxon>
        <taxon>Bacilli</taxon>
        <taxon>Bacillales</taxon>
        <taxon>Bacillaceae</taxon>
        <taxon>Alkalibacillus</taxon>
    </lineage>
</organism>
<evidence type="ECO:0000313" key="8">
    <source>
        <dbReference type="EMBL" id="MDQ0159216.1"/>
    </source>
</evidence>
<dbReference type="PANTHER" id="PTHR35526">
    <property type="entry name" value="ANTI-SIGMA-F FACTOR RSBW-RELATED"/>
    <property type="match status" value="1"/>
</dbReference>
<protein>
    <recommendedName>
        <fullName evidence="6">Serine-protein kinase RsbW</fullName>
        <ecNumber evidence="6">2.7.11.1</ecNumber>
    </recommendedName>
    <alternativeName>
        <fullName evidence="6">Anti-sigma-B factor</fullName>
    </alternativeName>
    <alternativeName>
        <fullName evidence="6">Sigma-B negative effector RsbW</fullName>
    </alternativeName>
</protein>
<comment type="catalytic activity">
    <reaction evidence="6">
        <text>L-threonyl-[protein] + ATP = O-phospho-L-threonyl-[protein] + ADP + H(+)</text>
        <dbReference type="Rhea" id="RHEA:46608"/>
        <dbReference type="Rhea" id="RHEA-COMP:11060"/>
        <dbReference type="Rhea" id="RHEA-COMP:11605"/>
        <dbReference type="ChEBI" id="CHEBI:15378"/>
        <dbReference type="ChEBI" id="CHEBI:30013"/>
        <dbReference type="ChEBI" id="CHEBI:30616"/>
        <dbReference type="ChEBI" id="CHEBI:61977"/>
        <dbReference type="ChEBI" id="CHEBI:456216"/>
        <dbReference type="EC" id="2.7.11.1"/>
    </reaction>
</comment>
<name>A0ABT9VE15_9BACI</name>
<dbReference type="HAMAP" id="MF_00638">
    <property type="entry name" value="Anti_sigma_B"/>
    <property type="match status" value="1"/>
</dbReference>
<dbReference type="EMBL" id="JAUSTQ010000004">
    <property type="protein sequence ID" value="MDQ0159216.1"/>
    <property type="molecule type" value="Genomic_DNA"/>
</dbReference>
<dbReference type="NCBIfam" id="TIGR01924">
    <property type="entry name" value="rsbW_low_gc"/>
    <property type="match status" value="1"/>
</dbReference>
<dbReference type="Proteomes" id="UP001224359">
    <property type="component" value="Unassembled WGS sequence"/>
</dbReference>
<dbReference type="Gene3D" id="3.30.565.10">
    <property type="entry name" value="Histidine kinase-like ATPase, C-terminal domain"/>
    <property type="match status" value="1"/>
</dbReference>
<evidence type="ECO:0000256" key="2">
    <source>
        <dbReference type="ARBA" id="ARBA00022679"/>
    </source>
</evidence>
<evidence type="ECO:0000256" key="5">
    <source>
        <dbReference type="ARBA" id="ARBA00022840"/>
    </source>
</evidence>
<accession>A0ABT9VE15</accession>
<gene>
    <name evidence="6" type="primary">rsbW</name>
    <name evidence="8" type="ORF">J2S77_001180</name>
</gene>
<keyword evidence="9" id="KW-1185">Reference proteome</keyword>
<dbReference type="EC" id="2.7.11.1" evidence="6"/>
<keyword evidence="4 6" id="KW-0418">Kinase</keyword>
<evidence type="ECO:0000256" key="1">
    <source>
        <dbReference type="ARBA" id="ARBA00022527"/>
    </source>
</evidence>
<keyword evidence="3 6" id="KW-0547">Nucleotide-binding</keyword>
<feature type="domain" description="Histidine kinase/HSP90-like ATPase" evidence="7">
    <location>
        <begin position="13"/>
        <end position="142"/>
    </location>
</feature>
<evidence type="ECO:0000259" key="7">
    <source>
        <dbReference type="Pfam" id="PF13581"/>
    </source>
</evidence>
<evidence type="ECO:0000313" key="9">
    <source>
        <dbReference type="Proteomes" id="UP001224359"/>
    </source>
</evidence>
<comment type="caution">
    <text evidence="8">The sequence shown here is derived from an EMBL/GenBank/DDBJ whole genome shotgun (WGS) entry which is preliminary data.</text>
</comment>
<keyword evidence="2 6" id="KW-0808">Transferase</keyword>
<comment type="similarity">
    <text evidence="6">Belongs to the anti-sigma-factor family.</text>
</comment>
<dbReference type="CDD" id="cd16936">
    <property type="entry name" value="HATPase_RsbW-like"/>
    <property type="match status" value="1"/>
</dbReference>
<evidence type="ECO:0000256" key="3">
    <source>
        <dbReference type="ARBA" id="ARBA00022741"/>
    </source>
</evidence>
<dbReference type="GO" id="GO:0004674">
    <property type="term" value="F:protein serine/threonine kinase activity"/>
    <property type="evidence" value="ECO:0007669"/>
    <property type="project" value="UniProtKB-EC"/>
</dbReference>
<dbReference type="InterPro" id="IPR010193">
    <property type="entry name" value="RsbW"/>
</dbReference>
<dbReference type="NCBIfam" id="NF003144">
    <property type="entry name" value="PRK04069.1"/>
    <property type="match status" value="1"/>
</dbReference>
<proteinExistence type="inferred from homology"/>
<reference evidence="8 9" key="1">
    <citation type="submission" date="2023-07" db="EMBL/GenBank/DDBJ databases">
        <title>Genomic Encyclopedia of Type Strains, Phase IV (KMG-IV): sequencing the most valuable type-strain genomes for metagenomic binning, comparative biology and taxonomic classification.</title>
        <authorList>
            <person name="Goeker M."/>
        </authorList>
    </citation>
    <scope>NUCLEOTIDE SEQUENCE [LARGE SCALE GENOMIC DNA]</scope>
    <source>
        <strain evidence="8 9">DSM 16460</strain>
    </source>
</reference>
<dbReference type="SUPFAM" id="SSF55874">
    <property type="entry name" value="ATPase domain of HSP90 chaperone/DNA topoisomerase II/histidine kinase"/>
    <property type="match status" value="1"/>
</dbReference>
<keyword evidence="1 6" id="KW-0723">Serine/threonine-protein kinase</keyword>
<sequence length="160" mass="17897">MKQAFDFVEMKVPAKSEFVGVLRLTISGLANRMGFSYEEIEDLKVATSEAITNAVNHAYYDEDTGEVTIGFGMYDDRIEIMIADRGGSFDLKEIREQIGPYNDGESSVEEMREGGFGLFLIDALMDKVEINNNHGVIVIMTKFLYENEVGQNGDQISTTQ</sequence>
<dbReference type="InterPro" id="IPR050267">
    <property type="entry name" value="Anti-sigma-factor_SerPK"/>
</dbReference>
<comment type="catalytic activity">
    <reaction evidence="6">
        <text>L-seryl-[protein] + ATP = O-phospho-L-seryl-[protein] + ADP + H(+)</text>
        <dbReference type="Rhea" id="RHEA:17989"/>
        <dbReference type="Rhea" id="RHEA-COMP:9863"/>
        <dbReference type="Rhea" id="RHEA-COMP:11604"/>
        <dbReference type="ChEBI" id="CHEBI:15378"/>
        <dbReference type="ChEBI" id="CHEBI:29999"/>
        <dbReference type="ChEBI" id="CHEBI:30616"/>
        <dbReference type="ChEBI" id="CHEBI:83421"/>
        <dbReference type="ChEBI" id="CHEBI:456216"/>
        <dbReference type="EC" id="2.7.11.1"/>
    </reaction>
</comment>